<feature type="compositionally biased region" description="Basic and acidic residues" evidence="8">
    <location>
        <begin position="15"/>
        <end position="26"/>
    </location>
</feature>
<evidence type="ECO:0000256" key="3">
    <source>
        <dbReference type="ARBA" id="ARBA00022833"/>
    </source>
</evidence>
<gene>
    <name evidence="10" type="primary">thi5</name>
    <name evidence="10" type="ORF">SOMG_00625</name>
</gene>
<dbReference type="PANTHER" id="PTHR47540">
    <property type="entry name" value="THIAMINE REPRESSIBLE GENES REGULATORY PROTEIN THI5"/>
    <property type="match status" value="1"/>
</dbReference>
<evidence type="ECO:0000259" key="9">
    <source>
        <dbReference type="PROSITE" id="PS50048"/>
    </source>
</evidence>
<dbReference type="InterPro" id="IPR051711">
    <property type="entry name" value="Stress_Response_Reg"/>
</dbReference>
<dbReference type="RefSeq" id="XP_056035605.1">
    <property type="nucleotide sequence ID" value="XM_056179419.1"/>
</dbReference>
<keyword evidence="6" id="KW-0804">Transcription</keyword>
<dbReference type="GO" id="GO:0008270">
    <property type="term" value="F:zinc ion binding"/>
    <property type="evidence" value="ECO:0007669"/>
    <property type="project" value="InterPro"/>
</dbReference>
<organism evidence="10 11">
    <name type="scientific">Schizosaccharomyces osmophilus</name>
    <dbReference type="NCBI Taxonomy" id="2545709"/>
    <lineage>
        <taxon>Eukaryota</taxon>
        <taxon>Fungi</taxon>
        <taxon>Dikarya</taxon>
        <taxon>Ascomycota</taxon>
        <taxon>Taphrinomycotina</taxon>
        <taxon>Schizosaccharomycetes</taxon>
        <taxon>Schizosaccharomycetales</taxon>
        <taxon>Schizosaccharomycetaceae</taxon>
        <taxon>Schizosaccharomyces</taxon>
    </lineage>
</organism>
<protein>
    <submittedName>
        <fullName evidence="10">DNA-binding transcription factor Thi5</fullName>
    </submittedName>
</protein>
<dbReference type="InterPro" id="IPR007219">
    <property type="entry name" value="XnlR_reg_dom"/>
</dbReference>
<proteinExistence type="predicted"/>
<dbReference type="PROSITE" id="PS00463">
    <property type="entry name" value="ZN2_CY6_FUNGAL_1"/>
    <property type="match status" value="1"/>
</dbReference>
<name>A0AAE9W7J6_9SCHI</name>
<keyword evidence="2" id="KW-0479">Metal-binding</keyword>
<dbReference type="AlphaFoldDB" id="A0AAE9W7J6"/>
<keyword evidence="4" id="KW-0805">Transcription regulation</keyword>
<reference evidence="10 11" key="1">
    <citation type="journal article" date="2023" name="G3 (Bethesda)">
        <title>A high-quality reference genome for the fission yeast Schizosaccharomyces osmophilus.</title>
        <authorList>
            <person name="Jia G.S."/>
            <person name="Zhang W.C."/>
            <person name="Liang Y."/>
            <person name="Liu X.H."/>
            <person name="Rhind N."/>
            <person name="Pidoux A."/>
            <person name="Brysch-Herzberg M."/>
            <person name="Du L.L."/>
        </authorList>
    </citation>
    <scope>NUCLEOTIDE SEQUENCE [LARGE SCALE GENOMIC DNA]</scope>
    <source>
        <strain evidence="10 11">CBS 15793</strain>
    </source>
</reference>
<evidence type="ECO:0000256" key="4">
    <source>
        <dbReference type="ARBA" id="ARBA00023015"/>
    </source>
</evidence>
<keyword evidence="3" id="KW-0862">Zinc</keyword>
<dbReference type="SUPFAM" id="SSF57701">
    <property type="entry name" value="Zn2/Cys6 DNA-binding domain"/>
    <property type="match status" value="1"/>
</dbReference>
<dbReference type="PROSITE" id="PS50048">
    <property type="entry name" value="ZN2_CY6_FUNGAL_2"/>
    <property type="match status" value="1"/>
</dbReference>
<evidence type="ECO:0000313" key="11">
    <source>
        <dbReference type="Proteomes" id="UP001212411"/>
    </source>
</evidence>
<dbReference type="GO" id="GO:0005634">
    <property type="term" value="C:nucleus"/>
    <property type="evidence" value="ECO:0007669"/>
    <property type="project" value="UniProtKB-SubCell"/>
</dbReference>
<evidence type="ECO:0000256" key="5">
    <source>
        <dbReference type="ARBA" id="ARBA00023125"/>
    </source>
</evidence>
<keyword evidence="7" id="KW-0539">Nucleus</keyword>
<dbReference type="Gene3D" id="4.10.240.10">
    <property type="entry name" value="Zn(2)-C6 fungal-type DNA-binding domain"/>
    <property type="match status" value="1"/>
</dbReference>
<dbReference type="PANTHER" id="PTHR47540:SF1">
    <property type="entry name" value="ACTIVATOR OF STRESS GENES 1-RELATED"/>
    <property type="match status" value="1"/>
</dbReference>
<dbReference type="EMBL" id="CP115611">
    <property type="protein sequence ID" value="WBW71362.1"/>
    <property type="molecule type" value="Genomic_DNA"/>
</dbReference>
<dbReference type="SMART" id="SM00066">
    <property type="entry name" value="GAL4"/>
    <property type="match status" value="1"/>
</dbReference>
<evidence type="ECO:0000256" key="1">
    <source>
        <dbReference type="ARBA" id="ARBA00004123"/>
    </source>
</evidence>
<accession>A0AAE9W7J6</accession>
<dbReference type="GeneID" id="80874108"/>
<evidence type="ECO:0000256" key="6">
    <source>
        <dbReference type="ARBA" id="ARBA00023163"/>
    </source>
</evidence>
<evidence type="ECO:0000313" key="10">
    <source>
        <dbReference type="EMBL" id="WBW71362.1"/>
    </source>
</evidence>
<dbReference type="Pfam" id="PF04082">
    <property type="entry name" value="Fungal_trans"/>
    <property type="match status" value="1"/>
</dbReference>
<dbReference type="Pfam" id="PF00172">
    <property type="entry name" value="Zn_clus"/>
    <property type="match status" value="1"/>
</dbReference>
<evidence type="ECO:0000256" key="7">
    <source>
        <dbReference type="ARBA" id="ARBA00023242"/>
    </source>
</evidence>
<evidence type="ECO:0000256" key="2">
    <source>
        <dbReference type="ARBA" id="ARBA00022723"/>
    </source>
</evidence>
<evidence type="ECO:0000256" key="8">
    <source>
        <dbReference type="SAM" id="MobiDB-lite"/>
    </source>
</evidence>
<dbReference type="GO" id="GO:0000981">
    <property type="term" value="F:DNA-binding transcription factor activity, RNA polymerase II-specific"/>
    <property type="evidence" value="ECO:0007669"/>
    <property type="project" value="InterPro"/>
</dbReference>
<keyword evidence="5 10" id="KW-0238">DNA-binding</keyword>
<dbReference type="Proteomes" id="UP001212411">
    <property type="component" value="Chromosome 1"/>
</dbReference>
<dbReference type="InterPro" id="IPR036864">
    <property type="entry name" value="Zn2-C6_fun-type_DNA-bd_sf"/>
</dbReference>
<keyword evidence="11" id="KW-1185">Reference proteome</keyword>
<dbReference type="GO" id="GO:0045944">
    <property type="term" value="P:positive regulation of transcription by RNA polymerase II"/>
    <property type="evidence" value="ECO:0007669"/>
    <property type="project" value="TreeGrafter"/>
</dbReference>
<dbReference type="GO" id="GO:0043565">
    <property type="term" value="F:sequence-specific DNA binding"/>
    <property type="evidence" value="ECO:0007669"/>
    <property type="project" value="TreeGrafter"/>
</dbReference>
<dbReference type="GO" id="GO:0006351">
    <property type="term" value="P:DNA-templated transcription"/>
    <property type="evidence" value="ECO:0007669"/>
    <property type="project" value="InterPro"/>
</dbReference>
<dbReference type="CDD" id="cd00067">
    <property type="entry name" value="GAL4"/>
    <property type="match status" value="1"/>
</dbReference>
<dbReference type="CDD" id="cd12148">
    <property type="entry name" value="fungal_TF_MHR"/>
    <property type="match status" value="1"/>
</dbReference>
<comment type="subcellular location">
    <subcellularLocation>
        <location evidence="1">Nucleus</location>
    </subcellularLocation>
</comment>
<dbReference type="InterPro" id="IPR001138">
    <property type="entry name" value="Zn2Cys6_DnaBD"/>
</dbReference>
<dbReference type="KEGG" id="som:SOMG_00625"/>
<sequence>MLPEGLSSRPLYLEQKSESNKQKRRVPADIRKRVRHACLGCRSKKIRCRGTEPCHSCVALGIQCVYADAEKERSPSKQFVAELSKRQKCFEYLFEHICPSIPQCTKALVQLCNKLESHMKQGTPLASLVKPATIDESLCKFSLNSEEETSEKSMNQLKVKYPSDFRDPAQYPLNESSSILEPSAKTTDHTINFLPSERLSHDSLGPLFIGPTSSSILLDEVASSLNILGCSSPSFDRLSPSAQFSEASESSLPQLLQRGLVSSTQPSNLKSSKFSLQCLESLSLLACHMLPSLATARQLSEFFFVRFQCFLHLYPASLFYKRYQIFYNFPKLPNNLDISFLIVSMSIMALGQLSANEDGIHIEEPMEDITELFNLSEQLLFFLLPKYNVSTVQALAFVAFQCLLLDRIKEAFSYVGLAFHIARVIGLEVSDSTETLNDSVTSEINTRLLWSLRVLSSFLFLQKGITPIVTLFSEYDFCSPKLPKIMPELEIPLFPSTVSHFTSTIKLFSVAVPSLLSIYNLTGFCIDQKQDYAALLSKVKGASKKIEEWKTKLPFQLEIEKGKYDQSNPLFHGSIFLHLLYHHFSLLLFEPIFLYHLHLNSNSLSSQSLLFTESAPIVPESDSCIKSVQSILSLVSLLQENGQLENCFSLEYEILYTAASMCLLLSATKFTDDRHLSKCIRLLKSMGSVSINTHEKLRKLETIASRYQSEYTNAHQKASSVGNEPPPELPQVQEGYLAWKTWIQELSNDSDLPVGHSLNAKSNSNSFGMDSHSNYEKYQSSPEYTTTSYHPFLSWHEALLNMDIESNNLS</sequence>
<feature type="region of interest" description="Disordered" evidence="8">
    <location>
        <begin position="1"/>
        <end position="26"/>
    </location>
</feature>
<feature type="domain" description="Zn(2)-C6 fungal-type" evidence="9">
    <location>
        <begin position="37"/>
        <end position="66"/>
    </location>
</feature>